<keyword evidence="3" id="KW-1185">Reference proteome</keyword>
<dbReference type="Proteomes" id="UP001152467">
    <property type="component" value="Unassembled WGS sequence"/>
</dbReference>
<comment type="caution">
    <text evidence="1">The sequence shown here is derived from an EMBL/GenBank/DDBJ whole genome shotgun (WGS) entry which is preliminary data.</text>
</comment>
<dbReference type="EMBL" id="CAMAPC010000027">
    <property type="protein sequence ID" value="CAH9066936.1"/>
    <property type="molecule type" value="Genomic_DNA"/>
</dbReference>
<name>A0A9W4R4U7_9GAMM</name>
<dbReference type="EMBL" id="CAMAPD010000030">
    <property type="protein sequence ID" value="CAH9068069.1"/>
    <property type="molecule type" value="Genomic_DNA"/>
</dbReference>
<organism evidence="1 3">
    <name type="scientific">Pseudoalteromonas holothuriae</name>
    <dbReference type="NCBI Taxonomy" id="2963714"/>
    <lineage>
        <taxon>Bacteria</taxon>
        <taxon>Pseudomonadati</taxon>
        <taxon>Pseudomonadota</taxon>
        <taxon>Gammaproteobacteria</taxon>
        <taxon>Alteromonadales</taxon>
        <taxon>Pseudoalteromonadaceae</taxon>
        <taxon>Pseudoalteromonas</taxon>
    </lineage>
</organism>
<evidence type="ECO:0000313" key="2">
    <source>
        <dbReference type="EMBL" id="CAH9068069.1"/>
    </source>
</evidence>
<evidence type="ECO:0008006" key="5">
    <source>
        <dbReference type="Google" id="ProtNLM"/>
    </source>
</evidence>
<reference evidence="1 4" key="1">
    <citation type="submission" date="2022-07" db="EMBL/GenBank/DDBJ databases">
        <authorList>
            <person name="Criscuolo A."/>
        </authorList>
    </citation>
    <scope>NUCLEOTIDE SEQUENCE</scope>
    <source>
        <strain evidence="4">CIP 111951</strain>
        <strain evidence="1">CIP111854</strain>
        <strain evidence="2">CIP111951</strain>
    </source>
</reference>
<dbReference type="RefSeq" id="WP_261595315.1">
    <property type="nucleotide sequence ID" value="NZ_CAMAPC010000027.1"/>
</dbReference>
<dbReference type="Proteomes" id="UP001152485">
    <property type="component" value="Unassembled WGS sequence"/>
</dbReference>
<accession>A0A9W4R4U7</accession>
<sequence>MSERTFKVGNLPESIRQEVKKIQSAEEVLQLSRFVGTGALGEKSGMVVSNSFQPYDLWSRFVRDKRRPIAFVNADKRVVISRQLSEKFQHKLYHGNLEITPAIISKKDTDYIAYPSDREEKVERALIRLASKGNIIAINGKMGQQYAVCFTLKELQNEMKSVNQTLNLPDLKESLHILKGAMLRMTLDVENPETGTVEHFDTTTNYLDAVHFSGERGRSSVKCLAILNSVVAAKIENVEYRGYLFERTQIFSRSLSRWLALRLYTVFRYAAPGKNYHFLLVDLMIRFGAIENKELSCNRLVAIRRDMTQTMRDFIDAEIILNYEVENRKDDDGRIIDYLYKIYPSDRFSQEVLNLNKQAKTIEMTFVNEDEIEKLME</sequence>
<evidence type="ECO:0000313" key="4">
    <source>
        <dbReference type="Proteomes" id="UP001152485"/>
    </source>
</evidence>
<evidence type="ECO:0000313" key="3">
    <source>
        <dbReference type="Proteomes" id="UP001152467"/>
    </source>
</evidence>
<gene>
    <name evidence="1" type="ORF">PSECIP111854_03990</name>
    <name evidence="2" type="ORF">PSECIP111951_04002</name>
</gene>
<dbReference type="AlphaFoldDB" id="A0A9W4R4U7"/>
<proteinExistence type="predicted"/>
<evidence type="ECO:0000313" key="1">
    <source>
        <dbReference type="EMBL" id="CAH9066936.1"/>
    </source>
</evidence>
<protein>
    <recommendedName>
        <fullName evidence="5">Replication protein A</fullName>
    </recommendedName>
</protein>